<accession>A0A1M5CCW0</accession>
<dbReference type="AlphaFoldDB" id="A0A1M5CCW0"/>
<evidence type="ECO:0000313" key="2">
    <source>
        <dbReference type="Proteomes" id="UP000184147"/>
    </source>
</evidence>
<dbReference type="EMBL" id="FQVQ01000011">
    <property type="protein sequence ID" value="SHF52516.1"/>
    <property type="molecule type" value="Genomic_DNA"/>
</dbReference>
<keyword evidence="2" id="KW-1185">Reference proteome</keyword>
<gene>
    <name evidence="1" type="ORF">SAMN05444377_11170</name>
</gene>
<dbReference type="RefSeq" id="WP_073363839.1">
    <property type="nucleotide sequence ID" value="NZ_FQVQ01000011.1"/>
</dbReference>
<dbReference type="STRING" id="1124188.SAMN05444377_11170"/>
<protein>
    <submittedName>
        <fullName evidence="1">Type IX secretion system membrane protein, PorP/SprF family</fullName>
    </submittedName>
</protein>
<dbReference type="Proteomes" id="UP000184147">
    <property type="component" value="Unassembled WGS sequence"/>
</dbReference>
<dbReference type="InterPro" id="IPR019861">
    <property type="entry name" value="PorP/SprF_Bacteroidetes"/>
</dbReference>
<organism evidence="1 2">
    <name type="scientific">Flavobacterium fontis</name>
    <dbReference type="NCBI Taxonomy" id="1124188"/>
    <lineage>
        <taxon>Bacteria</taxon>
        <taxon>Pseudomonadati</taxon>
        <taxon>Bacteroidota</taxon>
        <taxon>Flavobacteriia</taxon>
        <taxon>Flavobacteriales</taxon>
        <taxon>Flavobacteriaceae</taxon>
        <taxon>Flavobacterium</taxon>
    </lineage>
</organism>
<sequence>MRKYIFKLCLGIFYIPFISYAQDPIFTQFYNLPEALSPAFTGMANTWNMGLVHRRQWPNDQRRIDTQFGFVNNLVTDNIGLGLTLQNHTEDFTNYNFFSAKAAASYIVELDYDWRLRFGLEGGLGTKSFGFQGLLLEDQININTEQIAGSTIDPWVLRNTNRLFFMDFGAGVLLDNETTWVGLSVKHLNRPDITFVENGNVPLDLFFSLHGGYFYEMTGTPSFFLPEGTTFQFVGNYMRQGQYNRLDVGTIIDYGAFSFGVMSVVNLERRATNSHLLTSLNPVATFVLGDFRLGYSFDINTSGLPRTGGVHELTLTWITGRNCSKCDNYKMRLKRNGEGGYQRM</sequence>
<dbReference type="NCBIfam" id="TIGR03519">
    <property type="entry name" value="T9SS_PorP_fam"/>
    <property type="match status" value="1"/>
</dbReference>
<dbReference type="OrthoDB" id="1186563at2"/>
<dbReference type="Pfam" id="PF11751">
    <property type="entry name" value="PorP_SprF"/>
    <property type="match status" value="1"/>
</dbReference>
<proteinExistence type="predicted"/>
<evidence type="ECO:0000313" key="1">
    <source>
        <dbReference type="EMBL" id="SHF52516.1"/>
    </source>
</evidence>
<name>A0A1M5CCW0_9FLAO</name>
<reference evidence="1 2" key="1">
    <citation type="submission" date="2016-11" db="EMBL/GenBank/DDBJ databases">
        <authorList>
            <person name="Jaros S."/>
            <person name="Januszkiewicz K."/>
            <person name="Wedrychowicz H."/>
        </authorList>
    </citation>
    <scope>NUCLEOTIDE SEQUENCE [LARGE SCALE GENOMIC DNA]</scope>
    <source>
        <strain evidence="1 2">DSM 25660</strain>
    </source>
</reference>